<protein>
    <submittedName>
        <fullName evidence="2">Uncharacterized protein</fullName>
    </submittedName>
</protein>
<dbReference type="EMBL" id="MN739133">
    <property type="protein sequence ID" value="QHS90359.1"/>
    <property type="molecule type" value="Genomic_DNA"/>
</dbReference>
<accession>A0A6C0BFJ2</accession>
<name>A0A6C0BFJ2_9ZZZZ</name>
<proteinExistence type="predicted"/>
<organism evidence="2">
    <name type="scientific">viral metagenome</name>
    <dbReference type="NCBI Taxonomy" id="1070528"/>
    <lineage>
        <taxon>unclassified sequences</taxon>
        <taxon>metagenomes</taxon>
        <taxon>organismal metagenomes</taxon>
    </lineage>
</organism>
<evidence type="ECO:0000256" key="1">
    <source>
        <dbReference type="SAM" id="MobiDB-lite"/>
    </source>
</evidence>
<feature type="region of interest" description="Disordered" evidence="1">
    <location>
        <begin position="117"/>
        <end position="142"/>
    </location>
</feature>
<dbReference type="AlphaFoldDB" id="A0A6C0BFJ2"/>
<reference evidence="2" key="1">
    <citation type="journal article" date="2020" name="Nature">
        <title>Giant virus diversity and host interactions through global metagenomics.</title>
        <authorList>
            <person name="Schulz F."/>
            <person name="Roux S."/>
            <person name="Paez-Espino D."/>
            <person name="Jungbluth S."/>
            <person name="Walsh D.A."/>
            <person name="Denef V.J."/>
            <person name="McMahon K.D."/>
            <person name="Konstantinidis K.T."/>
            <person name="Eloe-Fadrosh E.A."/>
            <person name="Kyrpides N.C."/>
            <person name="Woyke T."/>
        </authorList>
    </citation>
    <scope>NUCLEOTIDE SEQUENCE</scope>
    <source>
        <strain evidence="2">GVMAG-M-3300010160-60</strain>
    </source>
</reference>
<sequence>MKSYKLVNPKTEGTINNEYRGKSPLEAAENMWGKFSEHMTTTVPNFMFSLQDMANGKNEHFKVSEDSESGEYHITHIKEHNYDDKKLDKFDNHVNEYTKSMNGGKSVSSRHRYRKYEDDFSSDSSSDSDSNSSSSSDSDSDIERNFFPKIKSDVPISMMYYNPQVYYSVDPKYNSLVIDIVPKPIFLPTFKPEYKTYISLWPSN</sequence>
<evidence type="ECO:0000313" key="2">
    <source>
        <dbReference type="EMBL" id="QHS90359.1"/>
    </source>
</evidence>
<feature type="compositionally biased region" description="Low complexity" evidence="1">
    <location>
        <begin position="122"/>
        <end position="137"/>
    </location>
</feature>